<dbReference type="GeneID" id="92044378"/>
<organism evidence="2 3">
    <name type="scientific">Apiospora hydei</name>
    <dbReference type="NCBI Taxonomy" id="1337664"/>
    <lineage>
        <taxon>Eukaryota</taxon>
        <taxon>Fungi</taxon>
        <taxon>Dikarya</taxon>
        <taxon>Ascomycota</taxon>
        <taxon>Pezizomycotina</taxon>
        <taxon>Sordariomycetes</taxon>
        <taxon>Xylariomycetidae</taxon>
        <taxon>Amphisphaeriales</taxon>
        <taxon>Apiosporaceae</taxon>
        <taxon>Apiospora</taxon>
    </lineage>
</organism>
<gene>
    <name evidence="2" type="ORF">PG997_007003</name>
</gene>
<keyword evidence="3" id="KW-1185">Reference proteome</keyword>
<dbReference type="RefSeq" id="XP_066670241.1">
    <property type="nucleotide sequence ID" value="XM_066811318.1"/>
</dbReference>
<keyword evidence="1" id="KW-1133">Transmembrane helix</keyword>
<feature type="transmembrane region" description="Helical" evidence="1">
    <location>
        <begin position="134"/>
        <end position="154"/>
    </location>
</feature>
<keyword evidence="1" id="KW-0812">Transmembrane</keyword>
<dbReference type="EMBL" id="JAQQWN010000005">
    <property type="protein sequence ID" value="KAK8085732.1"/>
    <property type="molecule type" value="Genomic_DNA"/>
</dbReference>
<name>A0ABR1WRG6_9PEZI</name>
<evidence type="ECO:0000313" key="3">
    <source>
        <dbReference type="Proteomes" id="UP001433268"/>
    </source>
</evidence>
<reference evidence="2 3" key="1">
    <citation type="submission" date="2023-01" db="EMBL/GenBank/DDBJ databases">
        <title>Analysis of 21 Apiospora genomes using comparative genomics revels a genus with tremendous synthesis potential of carbohydrate active enzymes and secondary metabolites.</title>
        <authorList>
            <person name="Sorensen T."/>
        </authorList>
    </citation>
    <scope>NUCLEOTIDE SEQUENCE [LARGE SCALE GENOMIC DNA]</scope>
    <source>
        <strain evidence="2 3">CBS 114990</strain>
    </source>
</reference>
<feature type="transmembrane region" description="Helical" evidence="1">
    <location>
        <begin position="272"/>
        <end position="298"/>
    </location>
</feature>
<dbReference type="PANTHER" id="PTHR34391:SF1">
    <property type="entry name" value="UPF0658 GOLGI APPARATUS MEMBRANE PROTEIN C1952.10C-RELATED"/>
    <property type="match status" value="1"/>
</dbReference>
<feature type="transmembrane region" description="Helical" evidence="1">
    <location>
        <begin position="51"/>
        <end position="70"/>
    </location>
</feature>
<proteinExistence type="predicted"/>
<sequence length="339" mass="38027">MYFPNTTWTRLCFAVAVIQGLLALALEAYVFTTVEEGLDPAAYQGNSGHTVPMYLALFIFAFVYEIIIVYDALRLSSMIQLVGVCIYNFLLLIYAAAQPLHVKRALDQLESSFAMGTTPLLNPEHHTWQRIQPAVFAVIVVQAVATLALVFLVYKLHFEFAWVVYKVIHADLSMKKRLLNFQIYLALIKFDFFFLLGFLVQVAALINDPKHDPELGLSVAGIAVATIVMCCAIYVAKIEHKAGTVGIIVAYLCAAIYLSYKLSVLYDEDNYLLIVFAALTLAMMLCTIVMAGVCMASFDKGLRTYTMPQKKIPEEDIYLNAYRQSYAYPPQSPRMDLVD</sequence>
<feature type="transmembrane region" description="Helical" evidence="1">
    <location>
        <begin position="183"/>
        <end position="203"/>
    </location>
</feature>
<evidence type="ECO:0000256" key="1">
    <source>
        <dbReference type="SAM" id="Phobius"/>
    </source>
</evidence>
<keyword evidence="1" id="KW-0472">Membrane</keyword>
<accession>A0ABR1WRG6</accession>
<dbReference type="PANTHER" id="PTHR34391">
    <property type="entry name" value="UPF0658 GOLGI APPARATUS MEMBRANE PROTEIN C1952.10C-RELATED"/>
    <property type="match status" value="1"/>
</dbReference>
<protein>
    <submittedName>
        <fullName evidence="2">Uncharacterized protein</fullName>
    </submittedName>
</protein>
<feature type="transmembrane region" description="Helical" evidence="1">
    <location>
        <begin position="77"/>
        <end position="97"/>
    </location>
</feature>
<comment type="caution">
    <text evidence="2">The sequence shown here is derived from an EMBL/GenBank/DDBJ whole genome shotgun (WGS) entry which is preliminary data.</text>
</comment>
<feature type="transmembrane region" description="Helical" evidence="1">
    <location>
        <begin position="242"/>
        <end position="260"/>
    </location>
</feature>
<dbReference type="Proteomes" id="UP001433268">
    <property type="component" value="Unassembled WGS sequence"/>
</dbReference>
<evidence type="ECO:0000313" key="2">
    <source>
        <dbReference type="EMBL" id="KAK8085732.1"/>
    </source>
</evidence>
<feature type="transmembrane region" description="Helical" evidence="1">
    <location>
        <begin position="12"/>
        <end position="31"/>
    </location>
</feature>
<feature type="transmembrane region" description="Helical" evidence="1">
    <location>
        <begin position="215"/>
        <end position="235"/>
    </location>
</feature>
<dbReference type="InterPro" id="IPR040410">
    <property type="entry name" value="UPF0658_Golgi"/>
</dbReference>